<dbReference type="AlphaFoldDB" id="A0A0M3IJ11"/>
<sequence length="154" mass="17633">MAQTEANSTTSKAEKRVRKLLKICLSCPIQTVLRNTYKPSEVSWSSLKSCMKEKDAKTSVPMLSYTRQYILAPNRLPCRCFYEAPYHCNLGTMNKQKFSETLFIIPFAKLSQFHQTSTTDEQITCQLRQLNCSLKSQALQNRNTTTAGHKNSRK</sequence>
<reference evidence="2" key="1">
    <citation type="submission" date="2017-02" db="UniProtKB">
        <authorList>
            <consortium name="WormBaseParasite"/>
        </authorList>
    </citation>
    <scope>IDENTIFICATION</scope>
</reference>
<name>A0A0M3IJ11_ASCLU</name>
<dbReference type="Proteomes" id="UP000036681">
    <property type="component" value="Unplaced"/>
</dbReference>
<evidence type="ECO:0000313" key="2">
    <source>
        <dbReference type="WBParaSite" id="ALUE_0001858701-mRNA-1"/>
    </source>
</evidence>
<proteinExistence type="predicted"/>
<accession>A0A0M3IJ11</accession>
<evidence type="ECO:0000313" key="1">
    <source>
        <dbReference type="Proteomes" id="UP000036681"/>
    </source>
</evidence>
<protein>
    <submittedName>
        <fullName evidence="2">Uncharacterized protein</fullName>
    </submittedName>
</protein>
<dbReference type="WBParaSite" id="ALUE_0001858701-mRNA-1">
    <property type="protein sequence ID" value="ALUE_0001858701-mRNA-1"/>
    <property type="gene ID" value="ALUE_0001858701"/>
</dbReference>
<keyword evidence="1" id="KW-1185">Reference proteome</keyword>
<organism evidence="1 2">
    <name type="scientific">Ascaris lumbricoides</name>
    <name type="common">Giant roundworm</name>
    <dbReference type="NCBI Taxonomy" id="6252"/>
    <lineage>
        <taxon>Eukaryota</taxon>
        <taxon>Metazoa</taxon>
        <taxon>Ecdysozoa</taxon>
        <taxon>Nematoda</taxon>
        <taxon>Chromadorea</taxon>
        <taxon>Rhabditida</taxon>
        <taxon>Spirurina</taxon>
        <taxon>Ascaridomorpha</taxon>
        <taxon>Ascaridoidea</taxon>
        <taxon>Ascarididae</taxon>
        <taxon>Ascaris</taxon>
    </lineage>
</organism>